<dbReference type="Pfam" id="PF13585">
    <property type="entry name" value="CHU_C"/>
    <property type="match status" value="1"/>
</dbReference>
<feature type="domain" description="PKD" evidence="1">
    <location>
        <begin position="970"/>
        <end position="1027"/>
    </location>
</feature>
<reference evidence="2 3" key="1">
    <citation type="submission" date="2016-11" db="EMBL/GenBank/DDBJ databases">
        <authorList>
            <person name="Jaros S."/>
            <person name="Januszkiewicz K."/>
            <person name="Wedrychowicz H."/>
        </authorList>
    </citation>
    <scope>NUCLEOTIDE SEQUENCE [LARGE SCALE GENOMIC DNA]</scope>
    <source>
        <strain evidence="2 3">DSM 27406</strain>
    </source>
</reference>
<gene>
    <name evidence="2" type="ORF">SAMN05444266_11633</name>
</gene>
<dbReference type="RefSeq" id="WP_073087791.1">
    <property type="nucleotide sequence ID" value="NZ_FRBL01000016.1"/>
</dbReference>
<proteinExistence type="predicted"/>
<dbReference type="STRING" id="1419482.SAMN05444266_11633"/>
<dbReference type="InterPro" id="IPR026341">
    <property type="entry name" value="T9SS_type_B"/>
</dbReference>
<keyword evidence="3" id="KW-1185">Reference proteome</keyword>
<evidence type="ECO:0000313" key="2">
    <source>
        <dbReference type="EMBL" id="SHM97820.1"/>
    </source>
</evidence>
<dbReference type="InterPro" id="IPR022409">
    <property type="entry name" value="PKD/Chitinase_dom"/>
</dbReference>
<feature type="domain" description="PKD" evidence="1">
    <location>
        <begin position="1058"/>
        <end position="1106"/>
    </location>
</feature>
<dbReference type="Gene3D" id="2.60.40.10">
    <property type="entry name" value="Immunoglobulins"/>
    <property type="match status" value="6"/>
</dbReference>
<dbReference type="PROSITE" id="PS50093">
    <property type="entry name" value="PKD"/>
    <property type="match status" value="4"/>
</dbReference>
<dbReference type="NCBIfam" id="TIGR04131">
    <property type="entry name" value="Bac_Flav_CTERM"/>
    <property type="match status" value="1"/>
</dbReference>
<dbReference type="Proteomes" id="UP000184420">
    <property type="component" value="Unassembled WGS sequence"/>
</dbReference>
<feature type="domain" description="PKD" evidence="1">
    <location>
        <begin position="803"/>
        <end position="851"/>
    </location>
</feature>
<feature type="domain" description="PKD" evidence="1">
    <location>
        <begin position="1117"/>
        <end position="1203"/>
    </location>
</feature>
<accession>A0A1M7N2N4</accession>
<dbReference type="InterPro" id="IPR035986">
    <property type="entry name" value="PKD_dom_sf"/>
</dbReference>
<dbReference type="Pfam" id="PF17517">
    <property type="entry name" value="IgGFc_binding"/>
    <property type="match status" value="1"/>
</dbReference>
<sequence length="1367" mass="145989">MINLLNPPRSSRCYWLVFTLLVLQFVAMKSSAQNRSNKGKEFWVGYGLHQFMEPGQDNSQEMVLYLSAEQAATVTVSYGPTYSRTYNIPAGTVIATDLIQKSGINDARLYSPPPGYGGTGGEGVFSNKAIHIVSDVPIVAYAHIFGQASSGATMLMPVETWGYSYISCNSMQNYAANCFSFMFVIAKENNTIVEITPSVLTRNSRPAGVPFTITLNKGDIYQVVGRIVNGSIGNELTGTTVRTLANSNGECAPVGVFAGSSRTAISCTVNGGGSGDNICQQMFPYEAWGKRYLTAPNATSVSAAGKQNNIYRVVVKDPATVVTRNGVRLTGLQPNSYYEYTSNTADYLESDKPIMLAQYMSSSGACGNTGLGDPEMVFISPIEQAIKSVGFYRNNMERITTNYLTLIIPNGGIPSLRIDGSNTFDQVYAHPNLPGYSIVVKRWGATVGQSFAYSDSAFVGTVYGLGSVESYAYNAGTLVNNLSAIGEIHNAYDLTKPTNDFTCTNTPVELSILMAYRPTKMVWKLSTLAGVMTPATDITVNSPVATGTVMIKGIPYYKYAIPGTYQFNTKGNHDIVVMSTSPAVENCNNTEQVGYTILVKDKPQKALSVSYTGCTKDSVFFRGDTTAADAKNYRWYWDFPNNEKDSGQTVRKLITPGTTLVKLTAITADGCVADTSFSVQSFPVPTAAFTSDIAALCAGGQVTFTDQSTFGGPAPIGEWYYDYGANNIKRDSSGTPQTAAFPQYGALTVKHVVKVSEKCVSDTVTLPVNVYANPVAAFSSPLDCIAADGIVQFTGTPAVADNSPITTHVWDFGDAGATPANPNTAAVQSPSHTYNTVGTYTIKYTVTTDKGCTKDSVLTTAFKFKPQLSFAALPAVCENALSGVKVDKGAVLNGVAGQGFYRGPGVDSAGNLLPSVASAGQRTIWYIFNTADGCSDSISTVLTVNPKPTAGFTATDVCLGEPVTITPQANPAVITYAWDFGDKTQTTATNGNVFAYTYPDDSTWQISLATVSQYGCVSDTIKQNVTVHPIPVAGFTVPAKVCMPEGIAAFTNTTTLKGAQSLNYSWNFGEAGGTSSDRDPVYHYQNAAPVTVSLTATSAAGCANTAVQPFNNFFDQPVASFSVTPDTLCQGMNNVFTDQSTDATSTITKWAWQFGDGSTSADRNPQKKFTEPGEYGVQLTVENAAGCTSAAFNSTVIVYLQPVIDAGPSFVVPQGTLVQFRPVANDSVNLLFRWTPGGDFPNASVFAPQITAMKDGEYTLTAIGKHNCMASDKMTVKVLKPVIPPTAFSPNGDGINDTWFIKNLGDYPGATVEVFNRYGVKVFHSVGYSTPWDGSAKGGVLPVGTYYYVIKLKNGFQPLTGYVAILK</sequence>
<protein>
    <submittedName>
        <fullName evidence="2">Gliding motility-associated C-terminal domain-containing protein</fullName>
    </submittedName>
</protein>
<dbReference type="EMBL" id="FRBL01000016">
    <property type="protein sequence ID" value="SHM97820.1"/>
    <property type="molecule type" value="Genomic_DNA"/>
</dbReference>
<dbReference type="SUPFAM" id="SSF49299">
    <property type="entry name" value="PKD domain"/>
    <property type="match status" value="6"/>
</dbReference>
<dbReference type="InterPro" id="IPR013783">
    <property type="entry name" value="Ig-like_fold"/>
</dbReference>
<dbReference type="InterPro" id="IPR000601">
    <property type="entry name" value="PKD_dom"/>
</dbReference>
<dbReference type="CDD" id="cd00146">
    <property type="entry name" value="PKD"/>
    <property type="match status" value="2"/>
</dbReference>
<organism evidence="2 3">
    <name type="scientific">Chitinophaga jiangningensis</name>
    <dbReference type="NCBI Taxonomy" id="1419482"/>
    <lineage>
        <taxon>Bacteria</taxon>
        <taxon>Pseudomonadati</taxon>
        <taxon>Bacteroidota</taxon>
        <taxon>Chitinophagia</taxon>
        <taxon>Chitinophagales</taxon>
        <taxon>Chitinophagaceae</taxon>
        <taxon>Chitinophaga</taxon>
    </lineage>
</organism>
<evidence type="ECO:0000313" key="3">
    <source>
        <dbReference type="Proteomes" id="UP000184420"/>
    </source>
</evidence>
<dbReference type="Pfam" id="PF18911">
    <property type="entry name" value="PKD_4"/>
    <property type="match status" value="3"/>
</dbReference>
<name>A0A1M7N2N4_9BACT</name>
<evidence type="ECO:0000259" key="1">
    <source>
        <dbReference type="PROSITE" id="PS50093"/>
    </source>
</evidence>
<dbReference type="InterPro" id="IPR035234">
    <property type="entry name" value="IgGFc-bd_N"/>
</dbReference>
<dbReference type="OrthoDB" id="7794186at2"/>
<dbReference type="SMART" id="SM00089">
    <property type="entry name" value="PKD"/>
    <property type="match status" value="5"/>
</dbReference>